<evidence type="ECO:0000313" key="2">
    <source>
        <dbReference type="EMBL" id="PSF37643.1"/>
    </source>
</evidence>
<proteinExistence type="predicted"/>
<feature type="transmembrane region" description="Helical" evidence="1">
    <location>
        <begin position="167"/>
        <end position="187"/>
    </location>
</feature>
<dbReference type="EMBL" id="PXOH01000007">
    <property type="protein sequence ID" value="PSF37643.1"/>
    <property type="molecule type" value="Genomic_DNA"/>
</dbReference>
<comment type="caution">
    <text evidence="2">The sequence shown here is derived from an EMBL/GenBank/DDBJ whole genome shotgun (WGS) entry which is preliminary data.</text>
</comment>
<keyword evidence="1" id="KW-0812">Transmembrane</keyword>
<organism evidence="2 3">
    <name type="scientific">Aphanothece hegewaldii CCALA 016</name>
    <dbReference type="NCBI Taxonomy" id="2107694"/>
    <lineage>
        <taxon>Bacteria</taxon>
        <taxon>Bacillati</taxon>
        <taxon>Cyanobacteriota</taxon>
        <taxon>Cyanophyceae</taxon>
        <taxon>Oscillatoriophycideae</taxon>
        <taxon>Chroococcales</taxon>
        <taxon>Aphanothecaceae</taxon>
        <taxon>Aphanothece</taxon>
    </lineage>
</organism>
<keyword evidence="1" id="KW-1133">Transmembrane helix</keyword>
<reference evidence="2 3" key="1">
    <citation type="submission" date="2018-03" db="EMBL/GenBank/DDBJ databases">
        <title>The ancient ancestry and fast evolution of plastids.</title>
        <authorList>
            <person name="Moore K.R."/>
            <person name="Magnabosco C."/>
            <person name="Momper L."/>
            <person name="Gold D.A."/>
            <person name="Bosak T."/>
            <person name="Fournier G.P."/>
        </authorList>
    </citation>
    <scope>NUCLEOTIDE SEQUENCE [LARGE SCALE GENOMIC DNA]</scope>
    <source>
        <strain evidence="2 3">CCALA 016</strain>
    </source>
</reference>
<sequence length="394" mass="43566">MIFSKFRWSMLVGIVCTISFICYAVTSFSQSPQASVQLVTDPPLSQVIPLEAEATEYLGSGKYESPVQLRFQALDAKGKPLQNARYRLQILTPPPTPWFTTDFPIVEGTKLLDISGDAPTGELQIQQVFPIRGNYQLQASVTPIVENAFTPIEQTLTLTIPENPLKWRYFPIVLGILLAIGFVGGWVIGDHQKSQYGEIAPRRVRMLLSGVTVSAIVVLFFFNISAELAQAQMDGMTAETTLTDNGLIQSQGMKLELTGDSNTSVGQMASLQVKLTDSQTNLPVTDAVFDIKATASENNWVAFAYQGIPDNQGLLAWQQQFFDGAPHQIEVKVSPKMDGNRQFQPFQVTKNIEVEGIAPPLFVRFVGLFYFTGILSLGLVLGLWLQRQRLQNLA</sequence>
<gene>
    <name evidence="2" type="ORF">C7H19_08800</name>
</gene>
<name>A0A2T1LZ27_9CHRO</name>
<feature type="transmembrane region" description="Helical" evidence="1">
    <location>
        <begin position="207"/>
        <end position="226"/>
    </location>
</feature>
<evidence type="ECO:0000256" key="1">
    <source>
        <dbReference type="SAM" id="Phobius"/>
    </source>
</evidence>
<feature type="transmembrane region" description="Helical" evidence="1">
    <location>
        <begin position="361"/>
        <end position="385"/>
    </location>
</feature>
<dbReference type="RefSeq" id="WP_106456508.1">
    <property type="nucleotide sequence ID" value="NZ_PXOH01000007.1"/>
</dbReference>
<reference evidence="2 3" key="2">
    <citation type="submission" date="2018-03" db="EMBL/GenBank/DDBJ databases">
        <authorList>
            <person name="Keele B.F."/>
        </authorList>
    </citation>
    <scope>NUCLEOTIDE SEQUENCE [LARGE SCALE GENOMIC DNA]</scope>
    <source>
        <strain evidence="2 3">CCALA 016</strain>
    </source>
</reference>
<accession>A0A2T1LZ27</accession>
<keyword evidence="1" id="KW-0472">Membrane</keyword>
<protein>
    <submittedName>
        <fullName evidence="2">Uncharacterized protein</fullName>
    </submittedName>
</protein>
<dbReference type="Proteomes" id="UP000239001">
    <property type="component" value="Unassembled WGS sequence"/>
</dbReference>
<evidence type="ECO:0000313" key="3">
    <source>
        <dbReference type="Proteomes" id="UP000239001"/>
    </source>
</evidence>
<keyword evidence="3" id="KW-1185">Reference proteome</keyword>
<dbReference type="OrthoDB" id="2679305at2"/>
<dbReference type="AlphaFoldDB" id="A0A2T1LZ27"/>